<dbReference type="Proteomes" id="UP000186817">
    <property type="component" value="Unassembled WGS sequence"/>
</dbReference>
<evidence type="ECO:0000313" key="2">
    <source>
        <dbReference type="EMBL" id="OLQ14031.1"/>
    </source>
</evidence>
<protein>
    <submittedName>
        <fullName evidence="2">Uncharacterized protein</fullName>
    </submittedName>
</protein>
<reference evidence="2 3" key="1">
    <citation type="submission" date="2016-02" db="EMBL/GenBank/DDBJ databases">
        <title>Genome analysis of coral dinoflagellate symbionts highlights evolutionary adaptations to a symbiotic lifestyle.</title>
        <authorList>
            <person name="Aranda M."/>
            <person name="Li Y."/>
            <person name="Liew Y.J."/>
            <person name="Baumgarten S."/>
            <person name="Simakov O."/>
            <person name="Wilson M."/>
            <person name="Piel J."/>
            <person name="Ashoor H."/>
            <person name="Bougouffa S."/>
            <person name="Bajic V.B."/>
            <person name="Ryu T."/>
            <person name="Ravasi T."/>
            <person name="Bayer T."/>
            <person name="Micklem G."/>
            <person name="Kim H."/>
            <person name="Bhak J."/>
            <person name="Lajeunesse T.C."/>
            <person name="Voolstra C.R."/>
        </authorList>
    </citation>
    <scope>NUCLEOTIDE SEQUENCE [LARGE SCALE GENOMIC DNA]</scope>
    <source>
        <strain evidence="2 3">CCMP2467</strain>
    </source>
</reference>
<accession>A0A1Q9F2X9</accession>
<proteinExistence type="predicted"/>
<dbReference type="AlphaFoldDB" id="A0A1Q9F2X9"/>
<feature type="region of interest" description="Disordered" evidence="1">
    <location>
        <begin position="183"/>
        <end position="203"/>
    </location>
</feature>
<comment type="caution">
    <text evidence="2">The sequence shown here is derived from an EMBL/GenBank/DDBJ whole genome shotgun (WGS) entry which is preliminary data.</text>
</comment>
<feature type="compositionally biased region" description="Basic and acidic residues" evidence="1">
    <location>
        <begin position="191"/>
        <end position="203"/>
    </location>
</feature>
<keyword evidence="3" id="KW-1185">Reference proteome</keyword>
<evidence type="ECO:0000256" key="1">
    <source>
        <dbReference type="SAM" id="MobiDB-lite"/>
    </source>
</evidence>
<gene>
    <name evidence="2" type="ORF">AK812_SmicGene1918</name>
</gene>
<name>A0A1Q9F2X9_SYMMI</name>
<evidence type="ECO:0000313" key="3">
    <source>
        <dbReference type="Proteomes" id="UP000186817"/>
    </source>
</evidence>
<dbReference type="InterPro" id="IPR029063">
    <property type="entry name" value="SAM-dependent_MTases_sf"/>
</dbReference>
<dbReference type="OrthoDB" id="10544597at2759"/>
<sequence length="399" mass="44443">MAEEDQAAAQDTPEVEWEFTPIPSLGGQSLIDTAEELMNARHMSCLAWRPASQSRALSFVMQAEGTLGNWPMTIKRSSLSSHKYLLEYRNRSLCFLVYKHIKIEDAYLLKPVRVIKLEAFVEVRNALSVRIRIQLHSEASFEFCNPGDQCRRVMYLNNDQTVAYLFDSIVSFARESYTELEVSKSMRHSNRKDQSASEELGAHQRLSDAIDECEGLGMPFDVCSASEKSDACLLCKEAVENCAPSCLEGSGQGSQGLHGPIGLLISGSPCDPFSVNRMGKRWAPGDVEAHASYDVTMRSLVRLYTKYSPVVGIMEQVSGFNMPCSSSSSSHGSHGNAEISQTPCSRFLASMAAAAMPHRYWVAKLELDAKIWLAISRPRRIVLQSVYLLKVRPEQKRLA</sequence>
<dbReference type="Gene3D" id="3.40.50.150">
    <property type="entry name" value="Vaccinia Virus protein VP39"/>
    <property type="match status" value="1"/>
</dbReference>
<organism evidence="2 3">
    <name type="scientific">Symbiodinium microadriaticum</name>
    <name type="common">Dinoflagellate</name>
    <name type="synonym">Zooxanthella microadriatica</name>
    <dbReference type="NCBI Taxonomy" id="2951"/>
    <lineage>
        <taxon>Eukaryota</taxon>
        <taxon>Sar</taxon>
        <taxon>Alveolata</taxon>
        <taxon>Dinophyceae</taxon>
        <taxon>Suessiales</taxon>
        <taxon>Symbiodiniaceae</taxon>
        <taxon>Symbiodinium</taxon>
    </lineage>
</organism>
<dbReference type="EMBL" id="LSRX01000021">
    <property type="protein sequence ID" value="OLQ14031.1"/>
    <property type="molecule type" value="Genomic_DNA"/>
</dbReference>